<evidence type="ECO:0000313" key="3">
    <source>
        <dbReference type="Proteomes" id="UP000239089"/>
    </source>
</evidence>
<keyword evidence="1" id="KW-0472">Membrane</keyword>
<evidence type="ECO:0008006" key="4">
    <source>
        <dbReference type="Google" id="ProtNLM"/>
    </source>
</evidence>
<feature type="transmembrane region" description="Helical" evidence="1">
    <location>
        <begin position="133"/>
        <end position="156"/>
    </location>
</feature>
<organism evidence="2 3">
    <name type="scientific">Rhodoblastus sphagnicola</name>
    <dbReference type="NCBI Taxonomy" id="333368"/>
    <lineage>
        <taxon>Bacteria</taxon>
        <taxon>Pseudomonadati</taxon>
        <taxon>Pseudomonadota</taxon>
        <taxon>Alphaproteobacteria</taxon>
        <taxon>Hyphomicrobiales</taxon>
        <taxon>Rhodoblastaceae</taxon>
        <taxon>Rhodoblastus</taxon>
    </lineage>
</organism>
<dbReference type="EMBL" id="NHSJ01000082">
    <property type="protein sequence ID" value="PPQ30276.1"/>
    <property type="molecule type" value="Genomic_DNA"/>
</dbReference>
<evidence type="ECO:0000256" key="1">
    <source>
        <dbReference type="SAM" id="Phobius"/>
    </source>
</evidence>
<keyword evidence="1" id="KW-1133">Transmembrane helix</keyword>
<keyword evidence="3" id="KW-1185">Reference proteome</keyword>
<protein>
    <recommendedName>
        <fullName evidence="4">DUF1772 domain-containing protein</fullName>
    </recommendedName>
</protein>
<name>A0A2S6N6N7_9HYPH</name>
<accession>A0A2S6N6N7</accession>
<sequence>MLDFLPSIDHASIKANQSLISAGRRARLSSCAQKRYERLSGVPRRRDQDRAARPAPLEPEMLAGLIAFAFAAAFTGAALYIALVEQPARLALDDTSMMREWAPSDRRGFALLGALAVAGALAGLAAYGRVGDIRWLLGALIVATSWPYFYFVVVPVNNRLLSQNQPEADSRELVREWGLLEWGLVAIGLASSGVFGWILA</sequence>
<dbReference type="InterPro" id="IPR013901">
    <property type="entry name" value="Anthrone_oxy"/>
</dbReference>
<dbReference type="Proteomes" id="UP000239089">
    <property type="component" value="Unassembled WGS sequence"/>
</dbReference>
<gene>
    <name evidence="2" type="ORF">CCR94_13220</name>
</gene>
<evidence type="ECO:0000313" key="2">
    <source>
        <dbReference type="EMBL" id="PPQ30276.1"/>
    </source>
</evidence>
<reference evidence="2 3" key="1">
    <citation type="journal article" date="2018" name="Arch. Microbiol.">
        <title>New insights into the metabolic potential of the phototrophic purple bacterium Rhodopila globiformis DSM 161(T) from its draft genome sequence and evidence for a vanadium-dependent nitrogenase.</title>
        <authorList>
            <person name="Imhoff J.F."/>
            <person name="Rahn T."/>
            <person name="Kunzel S."/>
            <person name="Neulinger S.C."/>
        </authorList>
    </citation>
    <scope>NUCLEOTIDE SEQUENCE [LARGE SCALE GENOMIC DNA]</scope>
    <source>
        <strain evidence="2 3">DSM 16996</strain>
    </source>
</reference>
<proteinExistence type="predicted"/>
<keyword evidence="1" id="KW-0812">Transmembrane</keyword>
<feature type="transmembrane region" description="Helical" evidence="1">
    <location>
        <begin position="108"/>
        <end position="127"/>
    </location>
</feature>
<dbReference type="AlphaFoldDB" id="A0A2S6N6N7"/>
<comment type="caution">
    <text evidence="2">The sequence shown here is derived from an EMBL/GenBank/DDBJ whole genome shotgun (WGS) entry which is preliminary data.</text>
</comment>
<feature type="transmembrane region" description="Helical" evidence="1">
    <location>
        <begin position="61"/>
        <end position="83"/>
    </location>
</feature>
<feature type="transmembrane region" description="Helical" evidence="1">
    <location>
        <begin position="177"/>
        <end position="199"/>
    </location>
</feature>
<dbReference type="Pfam" id="PF08592">
    <property type="entry name" value="Anthrone_oxy"/>
    <property type="match status" value="1"/>
</dbReference>